<sequence>MPHSLPEASQWRVWKSVEIFFTLLLNSQLRRRWRIECEWEEHESLLHRTYRRPMILLESIPTFSRWSGKSQELETLKQRVRVIRARAEKERELVAEILQRALESGTMPGTTPTPMTPTLTAGCPTDFCHTCICSGDVAAIFLTRCGHRVCCSCLAYSVLPTGEYVCGICLEPTELASSRRMSHVSRSSLFSTSTTTTSATEIDDEESDNTDSSSIEGYSWKPRGLSISQH</sequence>
<dbReference type="InterPro" id="IPR017907">
    <property type="entry name" value="Znf_RING_CS"/>
</dbReference>
<accession>A0A1L9ST18</accession>
<dbReference type="RefSeq" id="XP_022584761.1">
    <property type="nucleotide sequence ID" value="XM_022723261.1"/>
</dbReference>
<dbReference type="AlphaFoldDB" id="A0A1L9ST18"/>
<evidence type="ECO:0000313" key="6">
    <source>
        <dbReference type="Proteomes" id="UP000184188"/>
    </source>
</evidence>
<evidence type="ECO:0000256" key="1">
    <source>
        <dbReference type="ARBA" id="ARBA00022723"/>
    </source>
</evidence>
<dbReference type="GeneID" id="34609726"/>
<evidence type="ECO:0008006" key="7">
    <source>
        <dbReference type="Google" id="ProtNLM"/>
    </source>
</evidence>
<dbReference type="EMBL" id="KV878337">
    <property type="protein sequence ID" value="OJJ50251.1"/>
    <property type="molecule type" value="Genomic_DNA"/>
</dbReference>
<feature type="region of interest" description="Disordered" evidence="4">
    <location>
        <begin position="192"/>
        <end position="230"/>
    </location>
</feature>
<organism evidence="5 6">
    <name type="scientific">Penicilliopsis zonata CBS 506.65</name>
    <dbReference type="NCBI Taxonomy" id="1073090"/>
    <lineage>
        <taxon>Eukaryota</taxon>
        <taxon>Fungi</taxon>
        <taxon>Dikarya</taxon>
        <taxon>Ascomycota</taxon>
        <taxon>Pezizomycotina</taxon>
        <taxon>Eurotiomycetes</taxon>
        <taxon>Eurotiomycetidae</taxon>
        <taxon>Eurotiales</taxon>
        <taxon>Aspergillaceae</taxon>
        <taxon>Penicilliopsis</taxon>
    </lineage>
</organism>
<evidence type="ECO:0000313" key="5">
    <source>
        <dbReference type="EMBL" id="OJJ50251.1"/>
    </source>
</evidence>
<gene>
    <name evidence="5" type="ORF">ASPZODRAFT_13338</name>
</gene>
<dbReference type="STRING" id="1073090.A0A1L9ST18"/>
<keyword evidence="6" id="KW-1185">Reference proteome</keyword>
<keyword evidence="2" id="KW-0863">Zinc-finger</keyword>
<reference evidence="6" key="1">
    <citation type="journal article" date="2017" name="Genome Biol.">
        <title>Comparative genomics reveals high biological diversity and specific adaptations in the industrially and medically important fungal genus Aspergillus.</title>
        <authorList>
            <person name="de Vries R.P."/>
            <person name="Riley R."/>
            <person name="Wiebenga A."/>
            <person name="Aguilar-Osorio G."/>
            <person name="Amillis S."/>
            <person name="Uchima C.A."/>
            <person name="Anderluh G."/>
            <person name="Asadollahi M."/>
            <person name="Askin M."/>
            <person name="Barry K."/>
            <person name="Battaglia E."/>
            <person name="Bayram O."/>
            <person name="Benocci T."/>
            <person name="Braus-Stromeyer S.A."/>
            <person name="Caldana C."/>
            <person name="Canovas D."/>
            <person name="Cerqueira G.C."/>
            <person name="Chen F."/>
            <person name="Chen W."/>
            <person name="Choi C."/>
            <person name="Clum A."/>
            <person name="Dos Santos R.A."/>
            <person name="Damasio A.R."/>
            <person name="Diallinas G."/>
            <person name="Emri T."/>
            <person name="Fekete E."/>
            <person name="Flipphi M."/>
            <person name="Freyberg S."/>
            <person name="Gallo A."/>
            <person name="Gournas C."/>
            <person name="Habgood R."/>
            <person name="Hainaut M."/>
            <person name="Harispe M.L."/>
            <person name="Henrissat B."/>
            <person name="Hilden K.S."/>
            <person name="Hope R."/>
            <person name="Hossain A."/>
            <person name="Karabika E."/>
            <person name="Karaffa L."/>
            <person name="Karanyi Z."/>
            <person name="Krasevec N."/>
            <person name="Kuo A."/>
            <person name="Kusch H."/>
            <person name="LaButti K."/>
            <person name="Lagendijk E.L."/>
            <person name="Lapidus A."/>
            <person name="Levasseur A."/>
            <person name="Lindquist E."/>
            <person name="Lipzen A."/>
            <person name="Logrieco A.F."/>
            <person name="MacCabe A."/>
            <person name="Maekelae M.R."/>
            <person name="Malavazi I."/>
            <person name="Melin P."/>
            <person name="Meyer V."/>
            <person name="Mielnichuk N."/>
            <person name="Miskei M."/>
            <person name="Molnar A.P."/>
            <person name="Mule G."/>
            <person name="Ngan C.Y."/>
            <person name="Orejas M."/>
            <person name="Orosz E."/>
            <person name="Ouedraogo J.P."/>
            <person name="Overkamp K.M."/>
            <person name="Park H.-S."/>
            <person name="Perrone G."/>
            <person name="Piumi F."/>
            <person name="Punt P.J."/>
            <person name="Ram A.F."/>
            <person name="Ramon A."/>
            <person name="Rauscher S."/>
            <person name="Record E."/>
            <person name="Riano-Pachon D.M."/>
            <person name="Robert V."/>
            <person name="Roehrig J."/>
            <person name="Ruller R."/>
            <person name="Salamov A."/>
            <person name="Salih N.S."/>
            <person name="Samson R.A."/>
            <person name="Sandor E."/>
            <person name="Sanguinetti M."/>
            <person name="Schuetze T."/>
            <person name="Sepcic K."/>
            <person name="Shelest E."/>
            <person name="Sherlock G."/>
            <person name="Sophianopoulou V."/>
            <person name="Squina F.M."/>
            <person name="Sun H."/>
            <person name="Susca A."/>
            <person name="Todd R.B."/>
            <person name="Tsang A."/>
            <person name="Unkles S.E."/>
            <person name="van de Wiele N."/>
            <person name="van Rossen-Uffink D."/>
            <person name="Oliveira J.V."/>
            <person name="Vesth T.C."/>
            <person name="Visser J."/>
            <person name="Yu J.-H."/>
            <person name="Zhou M."/>
            <person name="Andersen M.R."/>
            <person name="Archer D.B."/>
            <person name="Baker S.E."/>
            <person name="Benoit I."/>
            <person name="Brakhage A.A."/>
            <person name="Braus G.H."/>
            <person name="Fischer R."/>
            <person name="Frisvad J.C."/>
            <person name="Goldman G.H."/>
            <person name="Houbraken J."/>
            <person name="Oakley B."/>
            <person name="Pocsi I."/>
            <person name="Scazzocchio C."/>
            <person name="Seiboth B."/>
            <person name="vanKuyk P.A."/>
            <person name="Wortman J."/>
            <person name="Dyer P.S."/>
            <person name="Grigoriev I.V."/>
        </authorList>
    </citation>
    <scope>NUCLEOTIDE SEQUENCE [LARGE SCALE GENOMIC DNA]</scope>
    <source>
        <strain evidence="6">CBS 506.65</strain>
    </source>
</reference>
<dbReference type="OrthoDB" id="4359472at2759"/>
<proteinExistence type="predicted"/>
<name>A0A1L9ST18_9EURO</name>
<dbReference type="Proteomes" id="UP000184188">
    <property type="component" value="Unassembled WGS sequence"/>
</dbReference>
<keyword evidence="3" id="KW-0862">Zinc</keyword>
<evidence type="ECO:0000256" key="4">
    <source>
        <dbReference type="SAM" id="MobiDB-lite"/>
    </source>
</evidence>
<protein>
    <recommendedName>
        <fullName evidence="7">RING-type domain-containing protein</fullName>
    </recommendedName>
</protein>
<evidence type="ECO:0000256" key="3">
    <source>
        <dbReference type="ARBA" id="ARBA00022833"/>
    </source>
</evidence>
<dbReference type="PROSITE" id="PS00518">
    <property type="entry name" value="ZF_RING_1"/>
    <property type="match status" value="1"/>
</dbReference>
<keyword evidence="1" id="KW-0479">Metal-binding</keyword>
<dbReference type="GO" id="GO:0008270">
    <property type="term" value="F:zinc ion binding"/>
    <property type="evidence" value="ECO:0007669"/>
    <property type="project" value="UniProtKB-KW"/>
</dbReference>
<evidence type="ECO:0000256" key="2">
    <source>
        <dbReference type="ARBA" id="ARBA00022771"/>
    </source>
</evidence>
<dbReference type="VEuPathDB" id="FungiDB:ASPZODRAFT_13338"/>